<reference evidence="6 7" key="1">
    <citation type="submission" date="2020-08" db="EMBL/GenBank/DDBJ databases">
        <title>Genomic Encyclopedia of Type Strains, Phase III (KMG-III): the genomes of soil and plant-associated and newly described type strains.</title>
        <authorList>
            <person name="Whitman W."/>
        </authorList>
    </citation>
    <scope>NUCLEOTIDE SEQUENCE [LARGE SCALE GENOMIC DNA]</scope>
    <source>
        <strain evidence="6 7">CECT 7744</strain>
    </source>
</reference>
<keyword evidence="4" id="KW-0233">DNA recombination</keyword>
<dbReference type="Gene3D" id="1.10.443.10">
    <property type="entry name" value="Intergrase catalytic core"/>
    <property type="match status" value="1"/>
</dbReference>
<keyword evidence="7" id="KW-1185">Reference proteome</keyword>
<dbReference type="InterPro" id="IPR050808">
    <property type="entry name" value="Phage_Integrase"/>
</dbReference>
<organism evidence="6 7">
    <name type="scientific">Halomonas stenophila</name>
    <dbReference type="NCBI Taxonomy" id="795312"/>
    <lineage>
        <taxon>Bacteria</taxon>
        <taxon>Pseudomonadati</taxon>
        <taxon>Pseudomonadota</taxon>
        <taxon>Gammaproteobacteria</taxon>
        <taxon>Oceanospirillales</taxon>
        <taxon>Halomonadaceae</taxon>
        <taxon>Halomonas</taxon>
    </lineage>
</organism>
<dbReference type="SUPFAM" id="SSF56349">
    <property type="entry name" value="DNA breaking-rejoining enzymes"/>
    <property type="match status" value="1"/>
</dbReference>
<dbReference type="Pfam" id="PF00589">
    <property type="entry name" value="Phage_integrase"/>
    <property type="match status" value="1"/>
</dbReference>
<dbReference type="RefSeq" id="WP_183383560.1">
    <property type="nucleotide sequence ID" value="NZ_JACHXR010000004.1"/>
</dbReference>
<dbReference type="GO" id="GO:0003677">
    <property type="term" value="F:DNA binding"/>
    <property type="evidence" value="ECO:0007669"/>
    <property type="project" value="UniProtKB-KW"/>
</dbReference>
<evidence type="ECO:0000256" key="4">
    <source>
        <dbReference type="ARBA" id="ARBA00023172"/>
    </source>
</evidence>
<dbReference type="AlphaFoldDB" id="A0A7W5HL12"/>
<evidence type="ECO:0000256" key="1">
    <source>
        <dbReference type="ARBA" id="ARBA00008857"/>
    </source>
</evidence>
<dbReference type="Gene3D" id="1.10.150.130">
    <property type="match status" value="1"/>
</dbReference>
<comment type="caution">
    <text evidence="6">The sequence shown here is derived from an EMBL/GenBank/DDBJ whole genome shotgun (WGS) entry which is preliminary data.</text>
</comment>
<evidence type="ECO:0000259" key="5">
    <source>
        <dbReference type="PROSITE" id="PS51898"/>
    </source>
</evidence>
<comment type="similarity">
    <text evidence="1">Belongs to the 'phage' integrase family.</text>
</comment>
<name>A0A7W5HL12_9GAMM</name>
<evidence type="ECO:0000313" key="7">
    <source>
        <dbReference type="Proteomes" id="UP000518892"/>
    </source>
</evidence>
<dbReference type="PROSITE" id="PS51898">
    <property type="entry name" value="TYR_RECOMBINASE"/>
    <property type="match status" value="1"/>
</dbReference>
<dbReference type="PANTHER" id="PTHR30629:SF2">
    <property type="entry name" value="PROPHAGE INTEGRASE INTS-RELATED"/>
    <property type="match status" value="1"/>
</dbReference>
<feature type="domain" description="Tyr recombinase" evidence="5">
    <location>
        <begin position="219"/>
        <end position="419"/>
    </location>
</feature>
<proteinExistence type="inferred from homology"/>
<dbReference type="EMBL" id="JACHXR010000004">
    <property type="protein sequence ID" value="MBB3231071.1"/>
    <property type="molecule type" value="Genomic_DNA"/>
</dbReference>
<evidence type="ECO:0000256" key="3">
    <source>
        <dbReference type="ARBA" id="ARBA00023125"/>
    </source>
</evidence>
<dbReference type="CDD" id="cd00801">
    <property type="entry name" value="INT_P4_C"/>
    <property type="match status" value="1"/>
</dbReference>
<dbReference type="Gene3D" id="3.30.160.390">
    <property type="entry name" value="Integrase, DNA-binding domain"/>
    <property type="match status" value="1"/>
</dbReference>
<dbReference type="GO" id="GO:0015074">
    <property type="term" value="P:DNA integration"/>
    <property type="evidence" value="ECO:0007669"/>
    <property type="project" value="UniProtKB-KW"/>
</dbReference>
<evidence type="ECO:0000256" key="2">
    <source>
        <dbReference type="ARBA" id="ARBA00022908"/>
    </source>
</evidence>
<keyword evidence="2" id="KW-0229">DNA integration</keyword>
<dbReference type="InterPro" id="IPR038488">
    <property type="entry name" value="Integrase_DNA-bd_sf"/>
</dbReference>
<accession>A0A7W5HL12</accession>
<keyword evidence="3" id="KW-0238">DNA-binding</keyword>
<dbReference type="InterPro" id="IPR013762">
    <property type="entry name" value="Integrase-like_cat_sf"/>
</dbReference>
<sequence length="442" mass="49927">MTDKPITTMAEVSAFTLPAGRKKARRSVRSKHGAGLALEVRADRESKLWVYRFSLGGRQREMRLGTFQPMRLSEARDAHGEAAKLVEKGIDPRRHRAAEKARNEAAWVMSDAFERWIAFYERTPGRGKRLPTAKTVAQHKRRWRLHLAPRLSRMYVRDVTRRLVIEVLEDVVAKAPVEGRHCLNLMRGLLDYAEDRDHIDENPIANLTPAKIGASAGEPRKRHLSMPELRELLQTLDDERSGHDGLASTATLSIPVANAIRLLILTGCRRGEVAGMRWDEIDGATWTIPGERAKSGRKHDVHLAPLALTILKEQRQLSAGDCVFASVRDDSKPIHHDSLSTAISRLQGRARREHDTTAPLYGLPPFTVHDLRRTFATQLTELLLVDPLLVEMMLAHAPPKLMANYNRAKRWKAQVDAWNRWAQMVSGVQAVEHRDNVVVLRG</sequence>
<gene>
    <name evidence="6" type="ORF">FHR97_001923</name>
</gene>
<protein>
    <submittedName>
        <fullName evidence="6">Integrase</fullName>
    </submittedName>
</protein>
<evidence type="ECO:0000313" key="6">
    <source>
        <dbReference type="EMBL" id="MBB3231071.1"/>
    </source>
</evidence>
<dbReference type="InterPro" id="IPR002104">
    <property type="entry name" value="Integrase_catalytic"/>
</dbReference>
<dbReference type="Proteomes" id="UP000518892">
    <property type="component" value="Unassembled WGS sequence"/>
</dbReference>
<dbReference type="GO" id="GO:0006310">
    <property type="term" value="P:DNA recombination"/>
    <property type="evidence" value="ECO:0007669"/>
    <property type="project" value="UniProtKB-KW"/>
</dbReference>
<dbReference type="PANTHER" id="PTHR30629">
    <property type="entry name" value="PROPHAGE INTEGRASE"/>
    <property type="match status" value="1"/>
</dbReference>
<dbReference type="InterPro" id="IPR025166">
    <property type="entry name" value="Integrase_DNA_bind_dom"/>
</dbReference>
<dbReference type="Pfam" id="PF13356">
    <property type="entry name" value="Arm-DNA-bind_3"/>
    <property type="match status" value="1"/>
</dbReference>
<dbReference type="InterPro" id="IPR010998">
    <property type="entry name" value="Integrase_recombinase_N"/>
</dbReference>
<dbReference type="InterPro" id="IPR011010">
    <property type="entry name" value="DNA_brk_join_enz"/>
</dbReference>